<evidence type="ECO:0000313" key="14">
    <source>
        <dbReference type="EMBL" id="POP50741.1"/>
    </source>
</evidence>
<dbReference type="InterPro" id="IPR004299">
    <property type="entry name" value="MBOAT_fam"/>
</dbReference>
<keyword evidence="11" id="KW-0997">Cell inner membrane</keyword>
<protein>
    <recommendedName>
        <fullName evidence="11">Probable alginate O-acetylase</fullName>
        <ecNumber evidence="11">2.3.1.-</ecNumber>
    </recommendedName>
</protein>
<dbReference type="InterPro" id="IPR051085">
    <property type="entry name" value="MB_O-acyltransferase"/>
</dbReference>
<evidence type="ECO:0000256" key="8">
    <source>
        <dbReference type="ARBA" id="ARBA00022989"/>
    </source>
</evidence>
<dbReference type="PIRSF" id="PIRSF016636">
    <property type="entry name" value="AlgI_DltB"/>
    <property type="match status" value="1"/>
</dbReference>
<dbReference type="GO" id="GO:0042121">
    <property type="term" value="P:alginic acid biosynthetic process"/>
    <property type="evidence" value="ECO:0007669"/>
    <property type="project" value="UniProtKB-UniRule"/>
</dbReference>
<keyword evidence="4 11" id="KW-1003">Cell membrane</keyword>
<keyword evidence="7 11" id="KW-0016">Alginate biosynthesis</keyword>
<dbReference type="UniPathway" id="UPA00286"/>
<feature type="transmembrane region" description="Helical" evidence="12">
    <location>
        <begin position="191"/>
        <end position="209"/>
    </location>
</feature>
<feature type="transmembrane region" description="Helical" evidence="12">
    <location>
        <begin position="360"/>
        <end position="377"/>
    </location>
</feature>
<proteinExistence type="inferred from homology"/>
<evidence type="ECO:0000256" key="4">
    <source>
        <dbReference type="ARBA" id="ARBA00022475"/>
    </source>
</evidence>
<reference evidence="15 16" key="1">
    <citation type="submission" date="2018-01" db="EMBL/GenBank/DDBJ databases">
        <title>Superficieibacter electus gen. nov., sp. nov., an extended-spectrum beta-lactamase possessing member of the Enterobacteriaceae family, isolated from intensive care unit surfaces.</title>
        <authorList>
            <person name="Potter R.F."/>
            <person name="D'Souza A.W."/>
        </authorList>
    </citation>
    <scope>NUCLEOTIDE SEQUENCE [LARGE SCALE GENOMIC DNA]</scope>
    <source>
        <strain evidence="14 16">BP-1</strain>
        <strain evidence="13 15">BP-2</strain>
    </source>
</reference>
<dbReference type="InterPro" id="IPR028362">
    <property type="entry name" value="AlgI"/>
</dbReference>
<dbReference type="GO" id="GO:0005886">
    <property type="term" value="C:plasma membrane"/>
    <property type="evidence" value="ECO:0007669"/>
    <property type="project" value="UniProtKB-SubCell"/>
</dbReference>
<sequence>MNMLSLTFGYFFLLFFLLYWLLNPWHRLQNSLLLLVSYAFVSYFSLSSALILLTYSLLIYVLGRFIHTSNKTKTGYTLLTLLTIAFFIAFKYYPASRESLQLALSQANIQLDLPLMDIVVPLGLSFYIFHSVSYIVSIAKKEVQPATGLNVLLYISFFPNIVSGPINRASHFLPQISTTQPRRLPNVQRPLCLLALAIAKLFLCSAWLADRFVTPVFDSPENATSLQLLVAVYAYAWQIYFNFSGYTDLVTALAALLGFSLPVNFNAPYRAQNLQAFWGRWHISLSLFIRDYIYIPLGGNRRGLLRKNLNLLIAMVLSGIWHGTGVTFIIWGALHGAGLVLLSYKNHFFPTHYCGPIRTLLSRLLTFHFICFTWIFFRATDLTTAWMIITSISKLSFSSLLTATETPYLVAFLIFFSMYPQLDSLKIKLGALACRIPWLWFPVPLALFLTVVFFFSPAGLPGFIYANF</sequence>
<dbReference type="Proteomes" id="UP000247005">
    <property type="component" value="Unassembled WGS sequence"/>
</dbReference>
<comment type="similarity">
    <text evidence="3 11">Belongs to the membrane-bound acyltransferase family.</text>
</comment>
<feature type="transmembrane region" description="Helical" evidence="12">
    <location>
        <begin position="439"/>
        <end position="466"/>
    </location>
</feature>
<gene>
    <name evidence="14" type="ORF">CHU32_00870</name>
    <name evidence="13" type="ORF">CHU33_00870</name>
</gene>
<keyword evidence="15" id="KW-1185">Reference proteome</keyword>
<feature type="transmembrane region" description="Helical" evidence="12">
    <location>
        <begin position="115"/>
        <end position="139"/>
    </location>
</feature>
<evidence type="ECO:0000256" key="5">
    <source>
        <dbReference type="ARBA" id="ARBA00022679"/>
    </source>
</evidence>
<dbReference type="OrthoDB" id="139172at2"/>
<keyword evidence="6 11" id="KW-0812">Transmembrane</keyword>
<evidence type="ECO:0000256" key="10">
    <source>
        <dbReference type="ARBA" id="ARBA00023315"/>
    </source>
</evidence>
<accession>A0A2P5GW34</accession>
<evidence type="ECO:0000313" key="13">
    <source>
        <dbReference type="EMBL" id="POP47729.1"/>
    </source>
</evidence>
<evidence type="ECO:0000256" key="1">
    <source>
        <dbReference type="ARBA" id="ARBA00004651"/>
    </source>
</evidence>
<dbReference type="EC" id="2.3.1.-" evidence="11"/>
<comment type="subcellular location">
    <subcellularLocation>
        <location evidence="11">Cell inner membrane</location>
    </subcellularLocation>
    <subcellularLocation>
        <location evidence="1">Cell membrane</location>
        <topology evidence="1">Multi-pass membrane protein</topology>
    </subcellularLocation>
</comment>
<name>A0A2P5GW34_9ENTR</name>
<dbReference type="Proteomes" id="UP000237073">
    <property type="component" value="Unassembled WGS sequence"/>
</dbReference>
<evidence type="ECO:0000256" key="2">
    <source>
        <dbReference type="ARBA" id="ARBA00005182"/>
    </source>
</evidence>
<dbReference type="GO" id="GO:0016746">
    <property type="term" value="F:acyltransferase activity"/>
    <property type="evidence" value="ECO:0007669"/>
    <property type="project" value="UniProtKB-KW"/>
</dbReference>
<keyword evidence="8 12" id="KW-1133">Transmembrane helix</keyword>
<evidence type="ECO:0000256" key="3">
    <source>
        <dbReference type="ARBA" id="ARBA00010323"/>
    </source>
</evidence>
<evidence type="ECO:0000313" key="15">
    <source>
        <dbReference type="Proteomes" id="UP000237073"/>
    </source>
</evidence>
<dbReference type="AlphaFoldDB" id="A0A2P5GW34"/>
<dbReference type="PIRSF" id="PIRSF500217">
    <property type="entry name" value="AlgI"/>
    <property type="match status" value="1"/>
</dbReference>
<organism evidence="14 16">
    <name type="scientific">Superficieibacter electus</name>
    <dbReference type="NCBI Taxonomy" id="2022662"/>
    <lineage>
        <taxon>Bacteria</taxon>
        <taxon>Pseudomonadati</taxon>
        <taxon>Pseudomonadota</taxon>
        <taxon>Gammaproteobacteria</taxon>
        <taxon>Enterobacterales</taxon>
        <taxon>Enterobacteriaceae</taxon>
        <taxon>Superficieibacter</taxon>
    </lineage>
</organism>
<feature type="transmembrane region" description="Helical" evidence="12">
    <location>
        <begin position="34"/>
        <end position="62"/>
    </location>
</feature>
<dbReference type="EMBL" id="PQGD01000001">
    <property type="protein sequence ID" value="POP50741.1"/>
    <property type="molecule type" value="Genomic_DNA"/>
</dbReference>
<keyword evidence="9 11" id="KW-0472">Membrane</keyword>
<evidence type="ECO:0000256" key="9">
    <source>
        <dbReference type="ARBA" id="ARBA00023136"/>
    </source>
</evidence>
<keyword evidence="10 11" id="KW-0012">Acyltransferase</keyword>
<keyword evidence="5 11" id="KW-0808">Transferase</keyword>
<evidence type="ECO:0000256" key="7">
    <source>
        <dbReference type="ARBA" id="ARBA00022841"/>
    </source>
</evidence>
<feature type="transmembrane region" description="Helical" evidence="12">
    <location>
        <begin position="397"/>
        <end position="419"/>
    </location>
</feature>
<feature type="transmembrane region" description="Helical" evidence="12">
    <location>
        <begin position="6"/>
        <end position="22"/>
    </location>
</feature>
<dbReference type="InterPro" id="IPR024194">
    <property type="entry name" value="Ac/AlaTfrase_AlgI/DltB"/>
</dbReference>
<dbReference type="PANTHER" id="PTHR13285">
    <property type="entry name" value="ACYLTRANSFERASE"/>
    <property type="match status" value="1"/>
</dbReference>
<dbReference type="EMBL" id="PQGE01000001">
    <property type="protein sequence ID" value="POP47729.1"/>
    <property type="molecule type" value="Genomic_DNA"/>
</dbReference>
<feature type="transmembrane region" description="Helical" evidence="12">
    <location>
        <begin position="311"/>
        <end position="334"/>
    </location>
</feature>
<comment type="caution">
    <text evidence="14">The sequence shown here is derived from an EMBL/GenBank/DDBJ whole genome shotgun (WGS) entry which is preliminary data.</text>
</comment>
<dbReference type="PANTHER" id="PTHR13285:SF23">
    <property type="entry name" value="TEICHOIC ACID D-ALANYLTRANSFERASE"/>
    <property type="match status" value="1"/>
</dbReference>
<dbReference type="Pfam" id="PF03062">
    <property type="entry name" value="MBOAT"/>
    <property type="match status" value="1"/>
</dbReference>
<evidence type="ECO:0000256" key="6">
    <source>
        <dbReference type="ARBA" id="ARBA00022692"/>
    </source>
</evidence>
<feature type="transmembrane region" description="Helical" evidence="12">
    <location>
        <begin position="74"/>
        <end position="94"/>
    </location>
</feature>
<evidence type="ECO:0000313" key="16">
    <source>
        <dbReference type="Proteomes" id="UP000247005"/>
    </source>
</evidence>
<comment type="pathway">
    <text evidence="2 11">Glycan biosynthesis; alginate biosynthesis.</text>
</comment>
<evidence type="ECO:0000256" key="11">
    <source>
        <dbReference type="PIRNR" id="PIRNR016636"/>
    </source>
</evidence>
<feature type="transmembrane region" description="Helical" evidence="12">
    <location>
        <begin position="250"/>
        <end position="269"/>
    </location>
</feature>
<evidence type="ECO:0000256" key="12">
    <source>
        <dbReference type="SAM" id="Phobius"/>
    </source>
</evidence>